<dbReference type="InterPro" id="IPR036047">
    <property type="entry name" value="F-box-like_dom_sf"/>
</dbReference>
<dbReference type="SUPFAM" id="SSF52047">
    <property type="entry name" value="RNI-like"/>
    <property type="match status" value="1"/>
</dbReference>
<comment type="caution">
    <text evidence="2">The sequence shown here is derived from an EMBL/GenBank/DDBJ whole genome shotgun (WGS) entry which is preliminary data.</text>
</comment>
<evidence type="ECO:0000259" key="1">
    <source>
        <dbReference type="PROSITE" id="PS50181"/>
    </source>
</evidence>
<dbReference type="Pfam" id="PF24758">
    <property type="entry name" value="LRR_At5g56370"/>
    <property type="match status" value="1"/>
</dbReference>
<sequence>MASHTNITDLPDPVFEEILSLLSLKEAVATCLSSKQWSHIRMSLPSLDFDESNFSSIHCFLQYVDTVMRLRDDSETLKKFHLILRSICSRKNLKKINTQINAALDSKPEHVEIYDHNACNNKIPSCIFKCNTITVLKLTGVQVMTTTPSFVDLPSLKVLHLSNVIFSNPKFVYNLLYSCPSLQDLLLKYCFTPHRGRILPINRESLRKSVPAYASQYPFSLEERLKNLVSADVYNYPFTLQSLSNARTLRIDTVCLSKFILLLFIFRFCN</sequence>
<dbReference type="SUPFAM" id="SSF81383">
    <property type="entry name" value="F-box domain"/>
    <property type="match status" value="1"/>
</dbReference>
<keyword evidence="3" id="KW-1185">Reference proteome</keyword>
<dbReference type="InterPro" id="IPR032675">
    <property type="entry name" value="LRR_dom_sf"/>
</dbReference>
<evidence type="ECO:0000313" key="3">
    <source>
        <dbReference type="Proteomes" id="UP001293593"/>
    </source>
</evidence>
<dbReference type="AlphaFoldDB" id="A0AAE1JH75"/>
<dbReference type="InterPro" id="IPR055411">
    <property type="entry name" value="LRR_FXL15/At3g58940/PEG3-like"/>
</dbReference>
<accession>A0AAE1JH75</accession>
<dbReference type="InterPro" id="IPR001810">
    <property type="entry name" value="F-box_dom"/>
</dbReference>
<dbReference type="PANTHER" id="PTHR31900:SF27">
    <property type="entry name" value="FBD DOMAIN-CONTAINING PROTEIN"/>
    <property type="match status" value="1"/>
</dbReference>
<dbReference type="PROSITE" id="PS50181">
    <property type="entry name" value="FBOX"/>
    <property type="match status" value="1"/>
</dbReference>
<evidence type="ECO:0000313" key="2">
    <source>
        <dbReference type="EMBL" id="KAK4268288.1"/>
    </source>
</evidence>
<feature type="domain" description="F-box" evidence="1">
    <location>
        <begin position="4"/>
        <end position="57"/>
    </location>
</feature>
<dbReference type="Proteomes" id="UP001293593">
    <property type="component" value="Unassembled WGS sequence"/>
</dbReference>
<dbReference type="Pfam" id="PF00646">
    <property type="entry name" value="F-box"/>
    <property type="match status" value="1"/>
</dbReference>
<proteinExistence type="predicted"/>
<gene>
    <name evidence="2" type="ORF">QN277_024966</name>
</gene>
<organism evidence="2 3">
    <name type="scientific">Acacia crassicarpa</name>
    <name type="common">northern wattle</name>
    <dbReference type="NCBI Taxonomy" id="499986"/>
    <lineage>
        <taxon>Eukaryota</taxon>
        <taxon>Viridiplantae</taxon>
        <taxon>Streptophyta</taxon>
        <taxon>Embryophyta</taxon>
        <taxon>Tracheophyta</taxon>
        <taxon>Spermatophyta</taxon>
        <taxon>Magnoliopsida</taxon>
        <taxon>eudicotyledons</taxon>
        <taxon>Gunneridae</taxon>
        <taxon>Pentapetalae</taxon>
        <taxon>rosids</taxon>
        <taxon>fabids</taxon>
        <taxon>Fabales</taxon>
        <taxon>Fabaceae</taxon>
        <taxon>Caesalpinioideae</taxon>
        <taxon>mimosoid clade</taxon>
        <taxon>Acacieae</taxon>
        <taxon>Acacia</taxon>
    </lineage>
</organism>
<reference evidence="2" key="1">
    <citation type="submission" date="2023-10" db="EMBL/GenBank/DDBJ databases">
        <title>Chromosome-level genome of the transformable northern wattle, Acacia crassicarpa.</title>
        <authorList>
            <person name="Massaro I."/>
            <person name="Sinha N.R."/>
            <person name="Poethig S."/>
            <person name="Leichty A.R."/>
        </authorList>
    </citation>
    <scope>NUCLEOTIDE SEQUENCE</scope>
    <source>
        <strain evidence="2">Acra3RX</strain>
        <tissue evidence="2">Leaf</tissue>
    </source>
</reference>
<dbReference type="InterPro" id="IPR050232">
    <property type="entry name" value="FBL13/AtMIF1-like"/>
</dbReference>
<dbReference type="Gene3D" id="3.80.10.10">
    <property type="entry name" value="Ribonuclease Inhibitor"/>
    <property type="match status" value="1"/>
</dbReference>
<protein>
    <recommendedName>
        <fullName evidence="1">F-box domain-containing protein</fullName>
    </recommendedName>
</protein>
<name>A0AAE1JH75_9FABA</name>
<dbReference type="EMBL" id="JAWXYG010000007">
    <property type="protein sequence ID" value="KAK4268288.1"/>
    <property type="molecule type" value="Genomic_DNA"/>
</dbReference>
<dbReference type="PANTHER" id="PTHR31900">
    <property type="entry name" value="F-BOX/RNI SUPERFAMILY PROTEIN-RELATED"/>
    <property type="match status" value="1"/>
</dbReference>